<gene>
    <name evidence="1" type="ORF">HFQ13_02645</name>
</gene>
<proteinExistence type="predicted"/>
<evidence type="ECO:0000313" key="2">
    <source>
        <dbReference type="Proteomes" id="UP001197378"/>
    </source>
</evidence>
<name>A0AAE2YN38_9PROT</name>
<keyword evidence="2" id="KW-1185">Reference proteome</keyword>
<dbReference type="PANTHER" id="PTHR38692:SF1">
    <property type="entry name" value="PROTEIN SMG"/>
    <property type="match status" value="1"/>
</dbReference>
<dbReference type="Proteomes" id="UP001197378">
    <property type="component" value="Unassembled WGS sequence"/>
</dbReference>
<accession>A0AAE2YN38</accession>
<comment type="caution">
    <text evidence="1">The sequence shown here is derived from an EMBL/GenBank/DDBJ whole genome shotgun (WGS) entry which is preliminary data.</text>
</comment>
<organism evidence="1 2">
    <name type="scientific">Igneacidithiobacillus copahuensis</name>
    <dbReference type="NCBI Taxonomy" id="2724909"/>
    <lineage>
        <taxon>Bacteria</taxon>
        <taxon>Pseudomonadati</taxon>
        <taxon>Pseudomonadota</taxon>
        <taxon>Acidithiobacillia</taxon>
        <taxon>Acidithiobacillales</taxon>
        <taxon>Acidithiobacillaceae</taxon>
        <taxon>Igneacidithiobacillus</taxon>
    </lineage>
</organism>
<dbReference type="EMBL" id="JAAXYO010000033">
    <property type="protein sequence ID" value="MBU2787119.1"/>
    <property type="molecule type" value="Genomic_DNA"/>
</dbReference>
<dbReference type="AlphaFoldDB" id="A0AAE2YN38"/>
<dbReference type="RefSeq" id="WP_215872130.1">
    <property type="nucleotide sequence ID" value="NZ_JAAXYO010000033.1"/>
</dbReference>
<protein>
    <submittedName>
        <fullName evidence="1">DUF494 domain-containing protein</fullName>
    </submittedName>
</protein>
<sequence length="146" mass="16912">MEDVIDIISYLLDHLDDDEENSEIEEQLLAAGYPEEGIQRALDWMDGFDEDHSPENSRSAIRSYQPWENLQLSVATRGQLAEWEHLGVINSSIRERIIDRLLALELEETDLETLDWVAFLVMVNEDGPDGYWMDQLLSPDGRRILH</sequence>
<reference evidence="1" key="1">
    <citation type="journal article" date="2021" name="ISME J.">
        <title>Genomic evolution of the class Acidithiobacillia: deep-branching Proteobacteria living in extreme acidic conditions.</title>
        <authorList>
            <person name="Moya-Beltran A."/>
            <person name="Beard S."/>
            <person name="Rojas-Villalobos C."/>
            <person name="Issotta F."/>
            <person name="Gallardo Y."/>
            <person name="Ulloa R."/>
            <person name="Giaveno A."/>
            <person name="Degli Esposti M."/>
            <person name="Johnson D.B."/>
            <person name="Quatrini R."/>
        </authorList>
    </citation>
    <scope>NUCLEOTIDE SEQUENCE</scope>
    <source>
        <strain evidence="1">VAN18-1</strain>
    </source>
</reference>
<evidence type="ECO:0000313" key="1">
    <source>
        <dbReference type="EMBL" id="MBU2787119.1"/>
    </source>
</evidence>
<dbReference type="Pfam" id="PF04361">
    <property type="entry name" value="DUF494"/>
    <property type="match status" value="1"/>
</dbReference>
<dbReference type="PANTHER" id="PTHR38692">
    <property type="entry name" value="PROTEIN SMG"/>
    <property type="match status" value="1"/>
</dbReference>
<dbReference type="InterPro" id="IPR007456">
    <property type="entry name" value="Smg"/>
</dbReference>